<dbReference type="SUPFAM" id="SSF52821">
    <property type="entry name" value="Rhodanese/Cell cycle control phosphatase"/>
    <property type="match status" value="1"/>
</dbReference>
<reference evidence="2 3" key="1">
    <citation type="submission" date="2018-11" db="EMBL/GenBank/DDBJ databases">
        <authorList>
            <person name="Criscuolo A."/>
        </authorList>
    </citation>
    <scope>NUCLEOTIDE SEQUENCE [LARGE SCALE GENOMIC DNA]</scope>
    <source>
        <strain evidence="2">ATB-66</strain>
    </source>
</reference>
<dbReference type="PANTHER" id="PTHR43031:SF17">
    <property type="entry name" value="SULFURTRANSFERASE YTWF-RELATED"/>
    <property type="match status" value="1"/>
</dbReference>
<proteinExistence type="predicted"/>
<feature type="domain" description="Rhodanese" evidence="1">
    <location>
        <begin position="36"/>
        <end position="117"/>
    </location>
</feature>
<dbReference type="PROSITE" id="PS50206">
    <property type="entry name" value="RHODANESE_3"/>
    <property type="match status" value="1"/>
</dbReference>
<gene>
    <name evidence="2" type="primary">pspE_2</name>
    <name evidence="2" type="ORF">FILTAD_00541</name>
</gene>
<organism evidence="2 3">
    <name type="scientific">Filibacter tadaridae</name>
    <dbReference type="NCBI Taxonomy" id="2483811"/>
    <lineage>
        <taxon>Bacteria</taxon>
        <taxon>Bacillati</taxon>
        <taxon>Bacillota</taxon>
        <taxon>Bacilli</taxon>
        <taxon>Bacillales</taxon>
        <taxon>Caryophanaceae</taxon>
        <taxon>Filibacter</taxon>
    </lineage>
</organism>
<dbReference type="Pfam" id="PF00581">
    <property type="entry name" value="Rhodanese"/>
    <property type="match status" value="1"/>
</dbReference>
<sequence>MEWLFIVLIVGYFLWRMMPGKEVKTVTTTDVKGMLSDKTKQLIDVRTPAEFKGRHIKEFKNIPLNTLKSQVGSLDKTKETVVICQSGMRSAQAAKILSKSGFTNVINVKGGMSAWQG</sequence>
<dbReference type="EMBL" id="UXAV01000019">
    <property type="protein sequence ID" value="VDC21067.1"/>
    <property type="molecule type" value="Genomic_DNA"/>
</dbReference>
<name>A0A3P5WYF5_9BACL</name>
<accession>A0A3P5WYF5</accession>
<evidence type="ECO:0000259" key="1">
    <source>
        <dbReference type="PROSITE" id="PS50206"/>
    </source>
</evidence>
<dbReference type="OrthoDB" id="9800872at2"/>
<dbReference type="RefSeq" id="WP_124068983.1">
    <property type="nucleotide sequence ID" value="NZ_CBCRXF010000012.1"/>
</dbReference>
<keyword evidence="2" id="KW-0808">Transferase</keyword>
<evidence type="ECO:0000313" key="3">
    <source>
        <dbReference type="Proteomes" id="UP000270468"/>
    </source>
</evidence>
<dbReference type="AlphaFoldDB" id="A0A3P5WYF5"/>
<evidence type="ECO:0000313" key="2">
    <source>
        <dbReference type="EMBL" id="VDC21067.1"/>
    </source>
</evidence>
<dbReference type="EC" id="2.8.1.1" evidence="2"/>
<dbReference type="SMART" id="SM00450">
    <property type="entry name" value="RHOD"/>
    <property type="match status" value="1"/>
</dbReference>
<dbReference type="Gene3D" id="3.40.250.10">
    <property type="entry name" value="Rhodanese-like domain"/>
    <property type="match status" value="1"/>
</dbReference>
<dbReference type="PANTHER" id="PTHR43031">
    <property type="entry name" value="FAD-DEPENDENT OXIDOREDUCTASE"/>
    <property type="match status" value="1"/>
</dbReference>
<keyword evidence="3" id="KW-1185">Reference proteome</keyword>
<protein>
    <submittedName>
        <fullName evidence="2">Thiosulfate sulfurtransferase PspE</fullName>
        <ecNumber evidence="2">2.8.1.1</ecNumber>
    </submittedName>
</protein>
<dbReference type="GO" id="GO:0004792">
    <property type="term" value="F:thiosulfate-cyanide sulfurtransferase activity"/>
    <property type="evidence" value="ECO:0007669"/>
    <property type="project" value="UniProtKB-EC"/>
</dbReference>
<dbReference type="CDD" id="cd00158">
    <property type="entry name" value="RHOD"/>
    <property type="match status" value="1"/>
</dbReference>
<dbReference type="Proteomes" id="UP000270468">
    <property type="component" value="Unassembled WGS sequence"/>
</dbReference>
<dbReference type="InterPro" id="IPR001763">
    <property type="entry name" value="Rhodanese-like_dom"/>
</dbReference>
<dbReference type="InterPro" id="IPR036873">
    <property type="entry name" value="Rhodanese-like_dom_sf"/>
</dbReference>
<dbReference type="InterPro" id="IPR050229">
    <property type="entry name" value="GlpE_sulfurtransferase"/>
</dbReference>